<protein>
    <recommendedName>
        <fullName evidence="1">Exocyst complex component Sec3 PIP2-binding N-terminal domain-containing protein</fullName>
    </recommendedName>
</protein>
<evidence type="ECO:0000313" key="2">
    <source>
        <dbReference type="EMBL" id="KAK5167688.1"/>
    </source>
</evidence>
<dbReference type="GO" id="GO:0005546">
    <property type="term" value="F:phosphatidylinositol-4,5-bisphosphate binding"/>
    <property type="evidence" value="ECO:0007669"/>
    <property type="project" value="TreeGrafter"/>
</dbReference>
<accession>A0AAV9P593</accession>
<name>A0AAV9P593_9PEZI</name>
<evidence type="ECO:0000313" key="3">
    <source>
        <dbReference type="Proteomes" id="UP001337655"/>
    </source>
</evidence>
<dbReference type="Pfam" id="PF15277">
    <property type="entry name" value="Sec3-PIP2_bind"/>
    <property type="match status" value="1"/>
</dbReference>
<dbReference type="SMART" id="SM01313">
    <property type="entry name" value="Sec3-PIP2_bind"/>
    <property type="match status" value="1"/>
</dbReference>
<feature type="domain" description="Exocyst complex component Sec3 PIP2-binding N-terminal" evidence="1">
    <location>
        <begin position="57"/>
        <end position="160"/>
    </location>
</feature>
<dbReference type="Proteomes" id="UP001337655">
    <property type="component" value="Unassembled WGS sequence"/>
</dbReference>
<evidence type="ECO:0000259" key="1">
    <source>
        <dbReference type="SMART" id="SM01313"/>
    </source>
</evidence>
<dbReference type="GeneID" id="89928723"/>
<dbReference type="Gene3D" id="2.30.29.90">
    <property type="match status" value="1"/>
</dbReference>
<dbReference type="EMBL" id="JAVRRT010000011">
    <property type="protein sequence ID" value="KAK5167688.1"/>
    <property type="molecule type" value="Genomic_DNA"/>
</dbReference>
<dbReference type="InterPro" id="IPR028258">
    <property type="entry name" value="Sec3-PIP2_bind"/>
</dbReference>
<dbReference type="RefSeq" id="XP_064657394.1">
    <property type="nucleotide sequence ID" value="XM_064804624.1"/>
</dbReference>
<dbReference type="PANTHER" id="PTHR16092:SF14">
    <property type="entry name" value="EXOCYST COMPLEX COMPONENT 1 ISOFORM X1"/>
    <property type="match status" value="1"/>
</dbReference>
<dbReference type="GO" id="GO:0005886">
    <property type="term" value="C:plasma membrane"/>
    <property type="evidence" value="ECO:0007669"/>
    <property type="project" value="TreeGrafter"/>
</dbReference>
<dbReference type="AlphaFoldDB" id="A0AAV9P593"/>
<reference evidence="2 3" key="1">
    <citation type="submission" date="2023-08" db="EMBL/GenBank/DDBJ databases">
        <title>Black Yeasts Isolated from many extreme environments.</title>
        <authorList>
            <person name="Coleine C."/>
            <person name="Stajich J.E."/>
            <person name="Selbmann L."/>
        </authorList>
    </citation>
    <scope>NUCLEOTIDE SEQUENCE [LARGE SCALE GENOMIC DNA]</scope>
    <source>
        <strain evidence="2 3">CCFEE 5935</strain>
    </source>
</reference>
<dbReference type="GO" id="GO:0000145">
    <property type="term" value="C:exocyst"/>
    <property type="evidence" value="ECO:0007669"/>
    <property type="project" value="TreeGrafter"/>
</dbReference>
<proteinExistence type="predicted"/>
<keyword evidence="3" id="KW-1185">Reference proteome</keyword>
<dbReference type="GO" id="GO:0006887">
    <property type="term" value="P:exocytosis"/>
    <property type="evidence" value="ECO:0007669"/>
    <property type="project" value="TreeGrafter"/>
</dbReference>
<comment type="caution">
    <text evidence="2">The sequence shown here is derived from an EMBL/GenBank/DDBJ whole genome shotgun (WGS) entry which is preliminary data.</text>
</comment>
<dbReference type="GO" id="GO:0006893">
    <property type="term" value="P:Golgi to plasma membrane transport"/>
    <property type="evidence" value="ECO:0007669"/>
    <property type="project" value="TreeGrafter"/>
</dbReference>
<organism evidence="2 3">
    <name type="scientific">Saxophila tyrrhenica</name>
    <dbReference type="NCBI Taxonomy" id="1690608"/>
    <lineage>
        <taxon>Eukaryota</taxon>
        <taxon>Fungi</taxon>
        <taxon>Dikarya</taxon>
        <taxon>Ascomycota</taxon>
        <taxon>Pezizomycotina</taxon>
        <taxon>Dothideomycetes</taxon>
        <taxon>Dothideomycetidae</taxon>
        <taxon>Mycosphaerellales</taxon>
        <taxon>Extremaceae</taxon>
        <taxon>Saxophila</taxon>
    </lineage>
</organism>
<gene>
    <name evidence="2" type="ORF">LTR77_007387</name>
</gene>
<dbReference type="PANTHER" id="PTHR16092">
    <property type="entry name" value="SEC3/SYNTAXIN-RELATED"/>
    <property type="match status" value="1"/>
</dbReference>
<sequence>MPQPESFEDEKQRIIESCFTDSNDDGQPMETYLTHIRVQDCILHLPSSSPPPHRAEDIRKERFIIIARRSTGTARLHKARENADGSFSIGRTWNIEDLASIESFSNATLPSTSEQEARMRAWASDAGFVVTFEKGCYWRASSAEEKERFIEELVKTLTDRTGGQMPVLRGVDIDQTAQLTAAPSSSVL</sequence>